<keyword evidence="1" id="KW-0732">Signal</keyword>
<organism evidence="4 6">
    <name type="scientific">Bursaphelenchus xylophilus</name>
    <name type="common">Pinewood nematode worm</name>
    <name type="synonym">Aphelenchoides xylophilus</name>
    <dbReference type="NCBI Taxonomy" id="6326"/>
    <lineage>
        <taxon>Eukaryota</taxon>
        <taxon>Metazoa</taxon>
        <taxon>Ecdysozoa</taxon>
        <taxon>Nematoda</taxon>
        <taxon>Chromadorea</taxon>
        <taxon>Rhabditida</taxon>
        <taxon>Tylenchina</taxon>
        <taxon>Tylenchomorpha</taxon>
        <taxon>Aphelenchoidea</taxon>
        <taxon>Aphelenchoididae</taxon>
        <taxon>Bursaphelenchus</taxon>
    </lineage>
</organism>
<gene>
    <name evidence="2" type="ORF">BXYJ_LOCUS8311</name>
</gene>
<evidence type="ECO:0000313" key="2">
    <source>
        <dbReference type="EMBL" id="CAD5224972.1"/>
    </source>
</evidence>
<dbReference type="OrthoDB" id="10344253at2759"/>
<accession>A0A1I7RUA1</accession>
<evidence type="ECO:0000313" key="4">
    <source>
        <dbReference type="Proteomes" id="UP000095284"/>
    </source>
</evidence>
<dbReference type="AlphaFoldDB" id="A0A1I7RUA1"/>
<reference evidence="3" key="2">
    <citation type="submission" date="2020-08" db="EMBL/GenBank/DDBJ databases">
        <authorList>
            <person name="Kikuchi T."/>
        </authorList>
    </citation>
    <scope>NUCLEOTIDE SEQUENCE</scope>
    <source>
        <strain evidence="2">Ka4C1</strain>
    </source>
</reference>
<name>A0A1I7RUA1_BURXY</name>
<dbReference type="SMR" id="A0A1I7RUA1"/>
<dbReference type="WBParaSite" id="BXY_0431000.1">
    <property type="protein sequence ID" value="BXY_0431000.1"/>
    <property type="gene ID" value="BXY_0431000"/>
</dbReference>
<evidence type="ECO:0000256" key="1">
    <source>
        <dbReference type="SAM" id="SignalP"/>
    </source>
</evidence>
<dbReference type="InterPro" id="IPR037176">
    <property type="entry name" value="Osmotin/thaumatin-like_sf"/>
</dbReference>
<dbReference type="Gene3D" id="2.60.110.10">
    <property type="entry name" value="Thaumatin"/>
    <property type="match status" value="1"/>
</dbReference>
<dbReference type="Proteomes" id="UP000095284">
    <property type="component" value="Unplaced"/>
</dbReference>
<evidence type="ECO:0000313" key="3">
    <source>
        <dbReference type="EMBL" id="CAG9113971.1"/>
    </source>
</evidence>
<dbReference type="EMBL" id="CAJFDI010000004">
    <property type="protein sequence ID" value="CAD5224972.1"/>
    <property type="molecule type" value="Genomic_DNA"/>
</dbReference>
<dbReference type="Proteomes" id="UP000659654">
    <property type="component" value="Unassembled WGS sequence"/>
</dbReference>
<evidence type="ECO:0000313" key="5">
    <source>
        <dbReference type="Proteomes" id="UP000659654"/>
    </source>
</evidence>
<feature type="signal peptide" evidence="1">
    <location>
        <begin position="1"/>
        <end position="20"/>
    </location>
</feature>
<dbReference type="EMBL" id="CAJFCV020000004">
    <property type="protein sequence ID" value="CAG9113971.1"/>
    <property type="molecule type" value="Genomic_DNA"/>
</dbReference>
<keyword evidence="5" id="KW-1185">Reference proteome</keyword>
<proteinExistence type="predicted"/>
<protein>
    <submittedName>
        <fullName evidence="2">(pine wood nematode) hypothetical protein</fullName>
    </submittedName>
</protein>
<reference evidence="6" key="1">
    <citation type="submission" date="2016-11" db="UniProtKB">
        <authorList>
            <consortium name="WormBaseParasite"/>
        </authorList>
    </citation>
    <scope>IDENTIFICATION</scope>
</reference>
<evidence type="ECO:0000313" key="6">
    <source>
        <dbReference type="WBParaSite" id="BXY_0431000.1"/>
    </source>
</evidence>
<feature type="chain" id="PRO_5036021951" evidence="1">
    <location>
        <begin position="21"/>
        <end position="146"/>
    </location>
</feature>
<dbReference type="SUPFAM" id="SSF49870">
    <property type="entry name" value="Osmotin, thaumatin-like protein"/>
    <property type="match status" value="1"/>
</dbReference>
<dbReference type="Proteomes" id="UP000582659">
    <property type="component" value="Unassembled WGS sequence"/>
</dbReference>
<sequence length="146" mass="15983">MKTLILAAFAIAAVVADTYGGYTSFVLKNQCNHVISVYRTGNNRPETDQCILPTGIGCAIAFKNHTRFEFRANKEGRALSKFTINYNDDFVDTYEIDVSNGYDTPVSIQPTDGKSKNLTCTSATCADAGQSQSIKHGGKFYVIYCP</sequence>